<evidence type="ECO:0000313" key="2">
    <source>
        <dbReference type="Proteomes" id="UP000271098"/>
    </source>
</evidence>
<keyword evidence="2" id="KW-1185">Reference proteome</keyword>
<evidence type="ECO:0000313" key="1">
    <source>
        <dbReference type="EMBL" id="VDK38763.1"/>
    </source>
</evidence>
<organism evidence="1 2">
    <name type="scientific">Gongylonema pulchrum</name>
    <dbReference type="NCBI Taxonomy" id="637853"/>
    <lineage>
        <taxon>Eukaryota</taxon>
        <taxon>Metazoa</taxon>
        <taxon>Ecdysozoa</taxon>
        <taxon>Nematoda</taxon>
        <taxon>Chromadorea</taxon>
        <taxon>Rhabditida</taxon>
        <taxon>Spirurina</taxon>
        <taxon>Spiruromorpha</taxon>
        <taxon>Spiruroidea</taxon>
        <taxon>Gongylonematidae</taxon>
        <taxon>Gongylonema</taxon>
    </lineage>
</organism>
<reference evidence="1 2" key="1">
    <citation type="submission" date="2018-11" db="EMBL/GenBank/DDBJ databases">
        <authorList>
            <consortium name="Pathogen Informatics"/>
        </authorList>
    </citation>
    <scope>NUCLEOTIDE SEQUENCE [LARGE SCALE GENOMIC DNA]</scope>
</reference>
<gene>
    <name evidence="1" type="ORF">GPUH_LOCUS3266</name>
</gene>
<protein>
    <submittedName>
        <fullName evidence="1">Uncharacterized protein</fullName>
    </submittedName>
</protein>
<sequence>MRTALNSPEAFTIEAAAAAVATSSSASERNELSRSSTIDEAIEAVIANQIESLVNGSQTDHHTA</sequence>
<dbReference type="AlphaFoldDB" id="A0A3P6Q8V7"/>
<dbReference type="Proteomes" id="UP000271098">
    <property type="component" value="Unassembled WGS sequence"/>
</dbReference>
<name>A0A3P6Q8V7_9BILA</name>
<dbReference type="EMBL" id="UYRT01005467">
    <property type="protein sequence ID" value="VDK38763.1"/>
    <property type="molecule type" value="Genomic_DNA"/>
</dbReference>
<accession>A0A3P6Q8V7</accession>
<proteinExistence type="predicted"/>